<name>B7K3J3_RIPO1</name>
<accession>B7K3J3</accession>
<dbReference type="eggNOG" id="ENOG502ZQG8">
    <property type="taxonomic scope" value="Bacteria"/>
</dbReference>
<organism evidence="1 2">
    <name type="scientific">Rippkaea orientalis (strain PCC 8801 / RF-1)</name>
    <name type="common">Cyanothece sp. (strain PCC 8801)</name>
    <dbReference type="NCBI Taxonomy" id="41431"/>
    <lineage>
        <taxon>Bacteria</taxon>
        <taxon>Bacillati</taxon>
        <taxon>Cyanobacteriota</taxon>
        <taxon>Cyanophyceae</taxon>
        <taxon>Oscillatoriophycideae</taxon>
        <taxon>Chroococcales</taxon>
        <taxon>Aphanothecaceae</taxon>
        <taxon>Rippkaea</taxon>
        <taxon>Rippkaea orientalis</taxon>
    </lineage>
</organism>
<dbReference type="KEGG" id="cyp:PCC8801_1270"/>
<dbReference type="Proteomes" id="UP000008204">
    <property type="component" value="Chromosome"/>
</dbReference>
<evidence type="ECO:0000313" key="1">
    <source>
        <dbReference type="EMBL" id="ACK65335.1"/>
    </source>
</evidence>
<protein>
    <submittedName>
        <fullName evidence="1">Uncharacterized protein</fullName>
    </submittedName>
</protein>
<evidence type="ECO:0000313" key="2">
    <source>
        <dbReference type="Proteomes" id="UP000008204"/>
    </source>
</evidence>
<keyword evidence="2" id="KW-1185">Reference proteome</keyword>
<reference evidence="2" key="1">
    <citation type="journal article" date="2011" name="MBio">
        <title>Novel metabolic attributes of the genus Cyanothece, comprising a group of unicellular nitrogen-fixing Cyanobacteria.</title>
        <authorList>
            <person name="Bandyopadhyay A."/>
            <person name="Elvitigala T."/>
            <person name="Welsh E."/>
            <person name="Stockel J."/>
            <person name="Liberton M."/>
            <person name="Min H."/>
            <person name="Sherman L.A."/>
            <person name="Pakrasi H.B."/>
        </authorList>
    </citation>
    <scope>NUCLEOTIDE SEQUENCE [LARGE SCALE GENOMIC DNA]</scope>
    <source>
        <strain evidence="2">PCC 8801</strain>
    </source>
</reference>
<proteinExistence type="predicted"/>
<sequence>MKTNFLKIKQFCVCLIIVLIISLTFLGEAQAYQGYRTNKIGQEKFNDMKTRVSNSHRSIKEYKASDAYREITNALGKLQTIRTLVERIDNVDKVVDEVANGLDEIAFAYEKIADFGPEVMRHWNEKVYLLKDIDGQTLKTESDLLEEITELESVSQLRREQLDNITNEIEIKKINVDLKANSSRINSLKTQIVIWEKFHQTQEKLLGKLQTQQGQLDLMIYILDANAKVYREAANTARLASSAKSALQELGDLADLQGIVIELQDSWSDLDDIVNSIGKLELT</sequence>
<dbReference type="RefSeq" id="WP_012594609.1">
    <property type="nucleotide sequence ID" value="NC_011726.1"/>
</dbReference>
<dbReference type="AlphaFoldDB" id="B7K3J3"/>
<dbReference type="HOGENOM" id="CLU_982529_0_0_3"/>
<gene>
    <name evidence="1" type="ordered locus">PCC8801_1270</name>
</gene>
<dbReference type="EMBL" id="CP001287">
    <property type="protein sequence ID" value="ACK65335.1"/>
    <property type="molecule type" value="Genomic_DNA"/>
</dbReference>